<dbReference type="EMBL" id="JH816165">
    <property type="protein sequence ID" value="EKC28247.1"/>
    <property type="molecule type" value="Genomic_DNA"/>
</dbReference>
<protein>
    <submittedName>
        <fullName evidence="3">Tenascin-X</fullName>
    </submittedName>
</protein>
<sequence>MVITVKHAYNEVLEQCNSDGYFERGKKKRHSWRVGVHEYVCTTYAASATDRTWTEYILNGQIIRNKYLNKNGLSNNFLEFFEIYTLDGGKLFKEKATFRRIAVKWNSNNIEFYNMYKTMGMEPMIKMIAHTFLAYALCGKHESECSNGTYGENCSEICSAGCNKQCDKETGDCVCKSGYWGSFCNRTCPLHCKKNLCNSNTGDCYSCNHRYYGVKCQDRCAVGCLESCNMASGLCFCKPGFYSANCSLQCQSDCAQNECLQETGHCKSCNDGKYGVFCDLECFGSCNGSCDRNNGICGICAKHWFDTNCNQTCPNNCGDGTCDRFTGECKTCIDNTFGTYCNQTCPRNCKEGLCDMVTGECEHCLKNTFGTYCNQTCPRNCKEGLCDRVTGECEHCLKNTFGTYCNQTCPRNCKEGLCDRVTGECEHCLKNTFGTYCNQTCPVTCETCNKNGEKCTNCKKGYMGNVCTETCPDHCVDCDQSGYKCNSCEDGWFAVKCESDCGRCGGNGSCDITTGDCHLCSVGYFGNSCNKKCNEFCDSGKPCNKITGKCQDCASGRYGEYCTELCSRNCKNLKCFSNQSCVYGCENGFFGSYCDSHCSAAVPSCNQCELVNNVPVCQRCADPLYLEGSTCFECPVNCSSCSSSVKCLECKTKRFYGDTCNITCNKDCLNRTCDISGQCIHGCDDGKYGSRCDQDCPSRCRTCHNSSVCLECADGYSYFRH</sequence>
<dbReference type="Gene3D" id="1.25.10.10">
    <property type="entry name" value="Leucine-rich Repeat Variant"/>
    <property type="match status" value="1"/>
</dbReference>
<proteinExistence type="predicted"/>
<evidence type="ECO:0000313" key="3">
    <source>
        <dbReference type="EMBL" id="EKC28247.1"/>
    </source>
</evidence>
<feature type="domain" description="EGF-like" evidence="2">
    <location>
        <begin position="663"/>
        <end position="693"/>
    </location>
</feature>
<dbReference type="InterPro" id="IPR042635">
    <property type="entry name" value="MEGF10/SREC1/2-like"/>
</dbReference>
<feature type="domain" description="EGF-like" evidence="2">
    <location>
        <begin position="470"/>
        <end position="498"/>
    </location>
</feature>
<name>K1PV66_MAGGI</name>
<dbReference type="PANTHER" id="PTHR24043">
    <property type="entry name" value="SCAVENGER RECEPTOR CLASS F"/>
    <property type="match status" value="1"/>
</dbReference>
<dbReference type="PANTHER" id="PTHR24043:SF8">
    <property type="entry name" value="EGF-LIKE DOMAIN-CONTAINING PROTEIN"/>
    <property type="match status" value="1"/>
</dbReference>
<accession>K1PV66</accession>
<dbReference type="AlphaFoldDB" id="K1PV66"/>
<dbReference type="Gene3D" id="2.170.300.10">
    <property type="entry name" value="Tie2 ligand-binding domain superfamily"/>
    <property type="match status" value="1"/>
</dbReference>
<feature type="domain" description="EGF-like" evidence="2">
    <location>
        <begin position="187"/>
        <end position="217"/>
    </location>
</feature>
<reference evidence="3" key="1">
    <citation type="journal article" date="2012" name="Nature">
        <title>The oyster genome reveals stress adaptation and complexity of shell formation.</title>
        <authorList>
            <person name="Zhang G."/>
            <person name="Fang X."/>
            <person name="Guo X."/>
            <person name="Li L."/>
            <person name="Luo R."/>
            <person name="Xu F."/>
            <person name="Yang P."/>
            <person name="Zhang L."/>
            <person name="Wang X."/>
            <person name="Qi H."/>
            <person name="Xiong Z."/>
            <person name="Que H."/>
            <person name="Xie Y."/>
            <person name="Holland P.W."/>
            <person name="Paps J."/>
            <person name="Zhu Y."/>
            <person name="Wu F."/>
            <person name="Chen Y."/>
            <person name="Wang J."/>
            <person name="Peng C."/>
            <person name="Meng J."/>
            <person name="Yang L."/>
            <person name="Liu J."/>
            <person name="Wen B."/>
            <person name="Zhang N."/>
            <person name="Huang Z."/>
            <person name="Zhu Q."/>
            <person name="Feng Y."/>
            <person name="Mount A."/>
            <person name="Hedgecock D."/>
            <person name="Xu Z."/>
            <person name="Liu Y."/>
            <person name="Domazet-Loso T."/>
            <person name="Du Y."/>
            <person name="Sun X."/>
            <person name="Zhang S."/>
            <person name="Liu B."/>
            <person name="Cheng P."/>
            <person name="Jiang X."/>
            <person name="Li J."/>
            <person name="Fan D."/>
            <person name="Wang W."/>
            <person name="Fu W."/>
            <person name="Wang T."/>
            <person name="Wang B."/>
            <person name="Zhang J."/>
            <person name="Peng Z."/>
            <person name="Li Y."/>
            <person name="Li N."/>
            <person name="Wang J."/>
            <person name="Chen M."/>
            <person name="He Y."/>
            <person name="Tan F."/>
            <person name="Song X."/>
            <person name="Zheng Q."/>
            <person name="Huang R."/>
            <person name="Yang H."/>
            <person name="Du X."/>
            <person name="Chen L."/>
            <person name="Yang M."/>
            <person name="Gaffney P.M."/>
            <person name="Wang S."/>
            <person name="Luo L."/>
            <person name="She Z."/>
            <person name="Ming Y."/>
            <person name="Huang W."/>
            <person name="Zhang S."/>
            <person name="Huang B."/>
            <person name="Zhang Y."/>
            <person name="Qu T."/>
            <person name="Ni P."/>
            <person name="Miao G."/>
            <person name="Wang J."/>
            <person name="Wang Q."/>
            <person name="Steinberg C.E."/>
            <person name="Wang H."/>
            <person name="Li N."/>
            <person name="Qian L."/>
            <person name="Zhang G."/>
            <person name="Li Y."/>
            <person name="Yang H."/>
            <person name="Liu X."/>
            <person name="Wang J."/>
            <person name="Yin Y."/>
            <person name="Wang J."/>
        </authorList>
    </citation>
    <scope>NUCLEOTIDE SEQUENCE [LARGE SCALE GENOMIC DNA]</scope>
    <source>
        <strain evidence="3">05x7-T-G4-1.051#20</strain>
    </source>
</reference>
<feature type="domain" description="EGF-like" evidence="2">
    <location>
        <begin position="532"/>
        <end position="563"/>
    </location>
</feature>
<dbReference type="SMART" id="SM00181">
    <property type="entry name" value="EGF"/>
    <property type="match status" value="11"/>
</dbReference>
<dbReference type="InterPro" id="IPR000742">
    <property type="entry name" value="EGF"/>
</dbReference>
<feature type="domain" description="EGF-like" evidence="2">
    <location>
        <begin position="219"/>
        <end position="247"/>
    </location>
</feature>
<keyword evidence="1" id="KW-0245">EGF-like domain</keyword>
<dbReference type="GO" id="GO:0005044">
    <property type="term" value="F:scavenger receptor activity"/>
    <property type="evidence" value="ECO:0007669"/>
    <property type="project" value="InterPro"/>
</dbReference>
<dbReference type="InParanoid" id="K1PV66"/>
<dbReference type="HOGENOM" id="CLU_383685_0_0_1"/>
<dbReference type="InterPro" id="IPR011989">
    <property type="entry name" value="ARM-like"/>
</dbReference>
<gene>
    <name evidence="3" type="ORF">CGI_10010658</name>
</gene>
<feature type="domain" description="EGF-like" evidence="2">
    <location>
        <begin position="440"/>
        <end position="468"/>
    </location>
</feature>
<evidence type="ECO:0000256" key="1">
    <source>
        <dbReference type="ARBA" id="ARBA00022536"/>
    </source>
</evidence>
<dbReference type="InterPro" id="IPR009030">
    <property type="entry name" value="Growth_fac_rcpt_cys_sf"/>
</dbReference>
<feature type="domain" description="EGF-like" evidence="2">
    <location>
        <begin position="633"/>
        <end position="661"/>
    </location>
</feature>
<feature type="domain" description="EGF-like" evidence="2">
    <location>
        <begin position="565"/>
        <end position="595"/>
    </location>
</feature>
<feature type="domain" description="EGF-like" evidence="2">
    <location>
        <begin position="281"/>
        <end position="310"/>
    </location>
</feature>
<dbReference type="SUPFAM" id="SSF57184">
    <property type="entry name" value="Growth factor receptor domain"/>
    <property type="match status" value="1"/>
</dbReference>
<evidence type="ECO:0000259" key="2">
    <source>
        <dbReference type="SMART" id="SM00181"/>
    </source>
</evidence>
<organism evidence="3">
    <name type="scientific">Magallana gigas</name>
    <name type="common">Pacific oyster</name>
    <name type="synonym">Crassostrea gigas</name>
    <dbReference type="NCBI Taxonomy" id="29159"/>
    <lineage>
        <taxon>Eukaryota</taxon>
        <taxon>Metazoa</taxon>
        <taxon>Spiralia</taxon>
        <taxon>Lophotrochozoa</taxon>
        <taxon>Mollusca</taxon>
        <taxon>Bivalvia</taxon>
        <taxon>Autobranchia</taxon>
        <taxon>Pteriomorphia</taxon>
        <taxon>Ostreida</taxon>
        <taxon>Ostreoidea</taxon>
        <taxon>Ostreidae</taxon>
        <taxon>Magallana</taxon>
    </lineage>
</organism>
<feature type="domain" description="EGF-like" evidence="2">
    <location>
        <begin position="144"/>
        <end position="185"/>
    </location>
</feature>
<feature type="domain" description="EGF-like" evidence="2">
    <location>
        <begin position="249"/>
        <end position="279"/>
    </location>
</feature>